<evidence type="ECO:0000256" key="3">
    <source>
        <dbReference type="ARBA" id="ARBA00009587"/>
    </source>
</evidence>
<evidence type="ECO:0000313" key="14">
    <source>
        <dbReference type="Proteomes" id="UP000765845"/>
    </source>
</evidence>
<sequence>MQQLNGIDTFFVHHERPHAPMHIGAMLVYQRTNNPTHIDGLFGEIRQLFADRLPLSPIFRRKLVELPYQMDRPCWIEDADFQLDRHLHQEPPCTGDRDELLARIAALHAEPLDMGQPLWKAHLIDGLGPKQGYPRNSFALYVKVHHAAMDGVSGANILAAVNGRTPGGFDPVIDDWQPEISPQPLELAKRYWRRSVEKPVRFVAQASHVIPRLRKLKQTRLDPSHQPDINWQRSPFSGRICHQRQISRVSFNMDEIRALRRVLPSTTVNHVILCIVGGALRQYLIETDQLGSEPLNALIPMNVRNKDDAAAGNAISLMLASTRSDIADPLQRLQAVRDAAKSARASSEILGKRSLGELIDNVPVGVEKLLLSTLSALAHWPGGVPSPIHTIVSNVPGPPVPMYLSHHRLVDMMGLGILMDHIGLFHVANNYEKTMSISALSSPRSLTEPKRYERCLQQSYDELKRAALPPGS</sequence>
<dbReference type="Gene3D" id="3.30.559.10">
    <property type="entry name" value="Chloramphenicol acetyltransferase-like domain"/>
    <property type="match status" value="1"/>
</dbReference>
<evidence type="ECO:0000256" key="10">
    <source>
        <dbReference type="ARBA" id="ARBA00048109"/>
    </source>
</evidence>
<dbReference type="PANTHER" id="PTHR31650:SF1">
    <property type="entry name" value="WAX ESTER SYNTHASE_DIACYLGLYCEROL ACYLTRANSFERASE 4-RELATED"/>
    <property type="match status" value="1"/>
</dbReference>
<keyword evidence="8" id="KW-0443">Lipid metabolism</keyword>
<protein>
    <recommendedName>
        <fullName evidence="4">diacylglycerol O-acyltransferase</fullName>
        <ecNumber evidence="4">2.3.1.20</ecNumber>
    </recommendedName>
</protein>
<dbReference type="SUPFAM" id="SSF52777">
    <property type="entry name" value="CoA-dependent acyltransferases"/>
    <property type="match status" value="1"/>
</dbReference>
<dbReference type="Proteomes" id="UP000765845">
    <property type="component" value="Unassembled WGS sequence"/>
</dbReference>
<dbReference type="InterPro" id="IPR009721">
    <property type="entry name" value="O-acyltransferase_WSD1_C"/>
</dbReference>
<comment type="pathway">
    <text evidence="1">Glycerolipid metabolism; triacylglycerol biosynthesis.</text>
</comment>
<accession>A0ABX1GJR8</accession>
<dbReference type="Pfam" id="PF06974">
    <property type="entry name" value="WS_DGAT_C"/>
    <property type="match status" value="1"/>
</dbReference>
<keyword evidence="7" id="KW-0319">Glycerol metabolism</keyword>
<dbReference type="Pfam" id="PF03007">
    <property type="entry name" value="WS_DGAT_cat"/>
    <property type="match status" value="1"/>
</dbReference>
<gene>
    <name evidence="13" type="ORF">HCU74_18685</name>
</gene>
<evidence type="ECO:0000256" key="9">
    <source>
        <dbReference type="ARBA" id="ARBA00023315"/>
    </source>
</evidence>
<comment type="pathway">
    <text evidence="2">Lipid metabolism.</text>
</comment>
<keyword evidence="5" id="KW-0444">Lipid biosynthesis</keyword>
<comment type="similarity">
    <text evidence="3">Belongs to the long-chain O-acyltransferase family.</text>
</comment>
<keyword evidence="6" id="KW-0808">Transferase</keyword>
<proteinExistence type="inferred from homology"/>
<evidence type="ECO:0000256" key="6">
    <source>
        <dbReference type="ARBA" id="ARBA00022679"/>
    </source>
</evidence>
<dbReference type="EC" id="2.3.1.20" evidence="4"/>
<organism evidence="13 14">
    <name type="scientific">Spongiibacter thalassae</name>
    <dbReference type="NCBI Taxonomy" id="2721624"/>
    <lineage>
        <taxon>Bacteria</taxon>
        <taxon>Pseudomonadati</taxon>
        <taxon>Pseudomonadota</taxon>
        <taxon>Gammaproteobacteria</taxon>
        <taxon>Cellvibrionales</taxon>
        <taxon>Spongiibacteraceae</taxon>
        <taxon>Spongiibacter</taxon>
    </lineage>
</organism>
<evidence type="ECO:0000256" key="4">
    <source>
        <dbReference type="ARBA" id="ARBA00013244"/>
    </source>
</evidence>
<reference evidence="13 14" key="1">
    <citation type="submission" date="2020-04" db="EMBL/GenBank/DDBJ databases">
        <authorList>
            <person name="Yoon J."/>
        </authorList>
    </citation>
    <scope>NUCLEOTIDE SEQUENCE [LARGE SCALE GENOMIC DNA]</scope>
    <source>
        <strain evidence="13 14">KMU-166</strain>
    </source>
</reference>
<dbReference type="NCBIfam" id="TIGR02946">
    <property type="entry name" value="acyl_WS_DGAT"/>
    <property type="match status" value="1"/>
</dbReference>
<dbReference type="InterPro" id="IPR014292">
    <property type="entry name" value="Acyl_transf_WS/DGAT"/>
</dbReference>
<comment type="catalytic activity">
    <reaction evidence="10">
        <text>an acyl-CoA + a 1,2-diacyl-sn-glycerol = a triacyl-sn-glycerol + CoA</text>
        <dbReference type="Rhea" id="RHEA:10868"/>
        <dbReference type="ChEBI" id="CHEBI:17815"/>
        <dbReference type="ChEBI" id="CHEBI:57287"/>
        <dbReference type="ChEBI" id="CHEBI:58342"/>
        <dbReference type="ChEBI" id="CHEBI:64615"/>
        <dbReference type="EC" id="2.3.1.20"/>
    </reaction>
</comment>
<feature type="domain" description="O-acyltransferase WSD1 C-terminal" evidence="12">
    <location>
        <begin position="312"/>
        <end position="464"/>
    </location>
</feature>
<dbReference type="PANTHER" id="PTHR31650">
    <property type="entry name" value="O-ACYLTRANSFERASE (WSD1-LIKE) FAMILY PROTEIN"/>
    <property type="match status" value="1"/>
</dbReference>
<evidence type="ECO:0000259" key="11">
    <source>
        <dbReference type="Pfam" id="PF03007"/>
    </source>
</evidence>
<dbReference type="InterPro" id="IPR004255">
    <property type="entry name" value="O-acyltransferase_WSD1_N"/>
</dbReference>
<evidence type="ECO:0000313" key="13">
    <source>
        <dbReference type="EMBL" id="NKI19438.1"/>
    </source>
</evidence>
<dbReference type="InterPro" id="IPR023213">
    <property type="entry name" value="CAT-like_dom_sf"/>
</dbReference>
<dbReference type="InterPro" id="IPR045034">
    <property type="entry name" value="O-acyltransferase_WSD1-like"/>
</dbReference>
<evidence type="ECO:0000259" key="12">
    <source>
        <dbReference type="Pfam" id="PF06974"/>
    </source>
</evidence>
<evidence type="ECO:0000256" key="8">
    <source>
        <dbReference type="ARBA" id="ARBA00023098"/>
    </source>
</evidence>
<feature type="domain" description="O-acyltransferase WSD1-like N-terminal" evidence="11">
    <location>
        <begin position="4"/>
        <end position="271"/>
    </location>
</feature>
<evidence type="ECO:0000256" key="1">
    <source>
        <dbReference type="ARBA" id="ARBA00004771"/>
    </source>
</evidence>
<evidence type="ECO:0000256" key="7">
    <source>
        <dbReference type="ARBA" id="ARBA00022798"/>
    </source>
</evidence>
<evidence type="ECO:0000256" key="2">
    <source>
        <dbReference type="ARBA" id="ARBA00005189"/>
    </source>
</evidence>
<keyword evidence="9" id="KW-0012">Acyltransferase</keyword>
<dbReference type="RefSeq" id="WP_168451957.1">
    <property type="nucleotide sequence ID" value="NZ_JAAWWK010000008.1"/>
</dbReference>
<name>A0ABX1GJR8_9GAMM</name>
<keyword evidence="14" id="KW-1185">Reference proteome</keyword>
<comment type="caution">
    <text evidence="13">The sequence shown here is derived from an EMBL/GenBank/DDBJ whole genome shotgun (WGS) entry which is preliminary data.</text>
</comment>
<dbReference type="EMBL" id="JAAWWK010000008">
    <property type="protein sequence ID" value="NKI19438.1"/>
    <property type="molecule type" value="Genomic_DNA"/>
</dbReference>
<evidence type="ECO:0000256" key="5">
    <source>
        <dbReference type="ARBA" id="ARBA00022516"/>
    </source>
</evidence>